<comment type="caution">
    <text evidence="8">The sequence shown here is derived from an EMBL/GenBank/DDBJ whole genome shotgun (WGS) entry which is preliminary data.</text>
</comment>
<evidence type="ECO:0000313" key="9">
    <source>
        <dbReference type="Proteomes" id="UP001153076"/>
    </source>
</evidence>
<keyword evidence="3 6" id="KW-0713">Self-incompatibility</keyword>
<dbReference type="Pfam" id="PF05938">
    <property type="entry name" value="Self-incomp_S1"/>
    <property type="match status" value="1"/>
</dbReference>
<keyword evidence="9" id="KW-1185">Reference proteome</keyword>
<dbReference type="GO" id="GO:0060320">
    <property type="term" value="P:rejection of self pollen"/>
    <property type="evidence" value="ECO:0007669"/>
    <property type="project" value="UniProtKB-KW"/>
</dbReference>
<dbReference type="AlphaFoldDB" id="A0A9Q1KAN4"/>
<keyword evidence="4 6" id="KW-0964">Secreted</keyword>
<feature type="compositionally biased region" description="Basic and acidic residues" evidence="7">
    <location>
        <begin position="174"/>
        <end position="194"/>
    </location>
</feature>
<comment type="subcellular location">
    <subcellularLocation>
        <location evidence="1 6">Secreted</location>
    </subcellularLocation>
</comment>
<evidence type="ECO:0000256" key="4">
    <source>
        <dbReference type="ARBA" id="ARBA00022525"/>
    </source>
</evidence>
<evidence type="ECO:0000256" key="2">
    <source>
        <dbReference type="ARBA" id="ARBA00005581"/>
    </source>
</evidence>
<evidence type="ECO:0000313" key="8">
    <source>
        <dbReference type="EMBL" id="KAJ8439450.1"/>
    </source>
</evidence>
<dbReference type="InterPro" id="IPR010264">
    <property type="entry name" value="Self-incomp_S1"/>
</dbReference>
<feature type="signal peptide" evidence="6">
    <location>
        <begin position="1"/>
        <end position="21"/>
    </location>
</feature>
<organism evidence="8 9">
    <name type="scientific">Carnegiea gigantea</name>
    <dbReference type="NCBI Taxonomy" id="171969"/>
    <lineage>
        <taxon>Eukaryota</taxon>
        <taxon>Viridiplantae</taxon>
        <taxon>Streptophyta</taxon>
        <taxon>Embryophyta</taxon>
        <taxon>Tracheophyta</taxon>
        <taxon>Spermatophyta</taxon>
        <taxon>Magnoliopsida</taxon>
        <taxon>eudicotyledons</taxon>
        <taxon>Gunneridae</taxon>
        <taxon>Pentapetalae</taxon>
        <taxon>Caryophyllales</taxon>
        <taxon>Cactineae</taxon>
        <taxon>Cactaceae</taxon>
        <taxon>Cactoideae</taxon>
        <taxon>Echinocereeae</taxon>
        <taxon>Carnegiea</taxon>
    </lineage>
</organism>
<accession>A0A9Q1KAN4</accession>
<comment type="similarity">
    <text evidence="2 6">Belongs to the plant self-incompatibility (S1) protein family.</text>
</comment>
<dbReference type="PANTHER" id="PTHR31232:SF154">
    <property type="entry name" value="S-PROTEIN HOMOLOG"/>
    <property type="match status" value="1"/>
</dbReference>
<name>A0A9Q1KAN4_9CARY</name>
<feature type="region of interest" description="Disordered" evidence="7">
    <location>
        <begin position="157"/>
        <end position="194"/>
    </location>
</feature>
<gene>
    <name evidence="8" type="ORF">Cgig2_008481</name>
</gene>
<sequence length="194" mass="22483">MENQQTWVILLVVLLVLDLNQRPFVMGWALFPVHYEFNIENALTKDVLDVNCNSNNDGALGLTHVPLHGNYTHRFKTGLLKTVTYTCTLSIPATRAFKVFEVFIDAQKFIDNQCGGRHCFWKVQDDGIHLYQIHESQYIKRLTLIKETNNRTVNKTIHKTTRRGAKRYASPPTKPEEGFPHQQERRDDMKKSVV</sequence>
<evidence type="ECO:0000256" key="7">
    <source>
        <dbReference type="SAM" id="MobiDB-lite"/>
    </source>
</evidence>
<reference evidence="8" key="1">
    <citation type="submission" date="2022-04" db="EMBL/GenBank/DDBJ databases">
        <title>Carnegiea gigantea Genome sequencing and assembly v2.</title>
        <authorList>
            <person name="Copetti D."/>
            <person name="Sanderson M.J."/>
            <person name="Burquez A."/>
            <person name="Wojciechowski M.F."/>
        </authorList>
    </citation>
    <scope>NUCLEOTIDE SEQUENCE</scope>
    <source>
        <strain evidence="8">SGP5-SGP5p</strain>
        <tissue evidence="8">Aerial part</tissue>
    </source>
</reference>
<protein>
    <recommendedName>
        <fullName evidence="6">S-protein homolog</fullName>
    </recommendedName>
</protein>
<dbReference type="EMBL" id="JAKOGI010000218">
    <property type="protein sequence ID" value="KAJ8439450.1"/>
    <property type="molecule type" value="Genomic_DNA"/>
</dbReference>
<evidence type="ECO:0000256" key="3">
    <source>
        <dbReference type="ARBA" id="ARBA00022471"/>
    </source>
</evidence>
<keyword evidence="5 6" id="KW-0732">Signal</keyword>
<evidence type="ECO:0000256" key="1">
    <source>
        <dbReference type="ARBA" id="ARBA00004613"/>
    </source>
</evidence>
<feature type="compositionally biased region" description="Basic residues" evidence="7">
    <location>
        <begin position="157"/>
        <end position="166"/>
    </location>
</feature>
<dbReference type="PANTHER" id="PTHR31232">
    <property type="match status" value="1"/>
</dbReference>
<feature type="chain" id="PRO_5040531900" description="S-protein homolog" evidence="6">
    <location>
        <begin position="22"/>
        <end position="194"/>
    </location>
</feature>
<dbReference type="GO" id="GO:0005576">
    <property type="term" value="C:extracellular region"/>
    <property type="evidence" value="ECO:0007669"/>
    <property type="project" value="UniProtKB-SubCell"/>
</dbReference>
<evidence type="ECO:0000256" key="5">
    <source>
        <dbReference type="ARBA" id="ARBA00022729"/>
    </source>
</evidence>
<proteinExistence type="inferred from homology"/>
<dbReference type="Proteomes" id="UP001153076">
    <property type="component" value="Unassembled WGS sequence"/>
</dbReference>
<evidence type="ECO:0000256" key="6">
    <source>
        <dbReference type="RuleBase" id="RU367044"/>
    </source>
</evidence>
<dbReference type="OrthoDB" id="1727555at2759"/>